<protein>
    <recommendedName>
        <fullName evidence="2">DUF6589 domain-containing protein</fullName>
    </recommendedName>
</protein>
<feature type="compositionally biased region" description="Low complexity" evidence="1">
    <location>
        <begin position="67"/>
        <end position="83"/>
    </location>
</feature>
<feature type="region of interest" description="Disordered" evidence="1">
    <location>
        <begin position="734"/>
        <end position="765"/>
    </location>
</feature>
<keyword evidence="4" id="KW-1185">Reference proteome</keyword>
<feature type="compositionally biased region" description="Polar residues" evidence="1">
    <location>
        <begin position="39"/>
        <end position="49"/>
    </location>
</feature>
<feature type="region of interest" description="Disordered" evidence="1">
    <location>
        <begin position="980"/>
        <end position="1018"/>
    </location>
</feature>
<organism evidence="3 4">
    <name type="scientific">Hohenbuehelia grisea</name>
    <dbReference type="NCBI Taxonomy" id="104357"/>
    <lineage>
        <taxon>Eukaryota</taxon>
        <taxon>Fungi</taxon>
        <taxon>Dikarya</taxon>
        <taxon>Basidiomycota</taxon>
        <taxon>Agaricomycotina</taxon>
        <taxon>Agaricomycetes</taxon>
        <taxon>Agaricomycetidae</taxon>
        <taxon>Agaricales</taxon>
        <taxon>Pleurotineae</taxon>
        <taxon>Pleurotaceae</taxon>
        <taxon>Hohenbuehelia</taxon>
    </lineage>
</organism>
<feature type="compositionally biased region" description="Acidic residues" evidence="1">
    <location>
        <begin position="990"/>
        <end position="1018"/>
    </location>
</feature>
<dbReference type="Proteomes" id="UP001556367">
    <property type="component" value="Unassembled WGS sequence"/>
</dbReference>
<sequence>MSSNNSLPSGSSNLGAAFQFTPAIQPSPTPSYADFWIQHSRSPSPTVSRGPSLEPFRQQTLPLHPVFPQQFSTSSSTPQTPQPLGTRQHTRSYFGSENQPVSSDSPEMPKRPYPFGSGNSRSKRRKSSLSNTQNFRILTIAEKLDCVFDLLDSLDWTLGALMHFLFAWRSADSNKGSYSQRHGCFVQRYLSGTTTHGVAEILDAWYTSPLEIRSARSAVSSFAAQLVQGYLLDEAKNAVKGKSGLHAPLKKRRTADAVQWNDLGSSLMPTIKAKFQEHQPLMFAYMLSVAQGKPQKLRKDGTAPSEKYRPITYTVIHALAALDFCRSKEARLVPVARGVLYLSSAVPAEVITYNSRIGNMPSLNTIKATLKAFSDEKAASIQSDGRDTTVWMDDTTGKELTYVTTVFFDNIQGYHKQQHHRVGRTNNMVTGIACTARRIKASPRACDPAEKKKMLELNKREELTVDKLIKTIDQRHLKDVAILQFIGALTKYIPELSHLQEEVSLRYRTRCKKLRIPVEKDDIRPLATSSKNEAIISELKDGLLDFLDQLGQRENDYDARIWLGGGDGLSFQNMHTLKKHLQAHQDPHQSLALMEPILLWWHTMWTNLCRLLATHWGDALDDNPATVGHSAKKIGRQPPPNFKKVDYYPFMELLDLVHDMRMLDCWRIRFGVDNLFEHFAKLQSQKLTPSFEELESIAKELFKAYSTASAQAQAASDAHDETSPWASAIPQGSQWVAPNEGPVNPASVRPSKPKKKGQVSPLVSPNGDQTLSQSIAFMRDASIAREVAYAVAEGDAGRAWEGIKVMALTFAGSNHAKYTQYLLESICQIEFESNDDLKDLILRSELVNLTGNPGDFQPADIVQEGLNRCFEPLIQRKDTEFGSDHVRNVWSRNIKDIYELKEEFRKGLGLAKRSGKHRKPHEKTEVRILLEEYCERELHMRRPGRAIGNPRHVDDMERGIESLQNGGLRKWVARTTRSRGLRKDCNGTGAEDEGGAVNEEDEGEKSDGDESDDSVDDSDLVMTAAKAHARGGCLEYEFDDDLMDEMDSEGDNAN</sequence>
<feature type="compositionally biased region" description="Polar residues" evidence="1">
    <location>
        <begin position="85"/>
        <end position="105"/>
    </location>
</feature>
<evidence type="ECO:0000313" key="3">
    <source>
        <dbReference type="EMBL" id="KAL0956773.1"/>
    </source>
</evidence>
<feature type="region of interest" description="Disordered" evidence="1">
    <location>
        <begin position="21"/>
        <end position="128"/>
    </location>
</feature>
<feature type="domain" description="DUF6589" evidence="2">
    <location>
        <begin position="458"/>
        <end position="917"/>
    </location>
</feature>
<accession>A0ABR3JN20</accession>
<dbReference type="InterPro" id="IPR046496">
    <property type="entry name" value="DUF6589"/>
</dbReference>
<reference evidence="4" key="1">
    <citation type="submission" date="2024-06" db="EMBL/GenBank/DDBJ databases">
        <title>Multi-omics analyses provide insights into the biosynthesis of the anticancer antibiotic pleurotin in Hohenbuehelia grisea.</title>
        <authorList>
            <person name="Weaver J.A."/>
            <person name="Alberti F."/>
        </authorList>
    </citation>
    <scope>NUCLEOTIDE SEQUENCE [LARGE SCALE GENOMIC DNA]</scope>
    <source>
        <strain evidence="4">T-177</strain>
    </source>
</reference>
<gene>
    <name evidence="3" type="ORF">HGRIS_002893</name>
</gene>
<comment type="caution">
    <text evidence="3">The sequence shown here is derived from an EMBL/GenBank/DDBJ whole genome shotgun (WGS) entry which is preliminary data.</text>
</comment>
<proteinExistence type="predicted"/>
<evidence type="ECO:0000256" key="1">
    <source>
        <dbReference type="SAM" id="MobiDB-lite"/>
    </source>
</evidence>
<name>A0ABR3JN20_9AGAR</name>
<evidence type="ECO:0000313" key="4">
    <source>
        <dbReference type="Proteomes" id="UP001556367"/>
    </source>
</evidence>
<dbReference type="EMBL" id="JASNQZ010000006">
    <property type="protein sequence ID" value="KAL0956773.1"/>
    <property type="molecule type" value="Genomic_DNA"/>
</dbReference>
<evidence type="ECO:0000259" key="2">
    <source>
        <dbReference type="Pfam" id="PF20231"/>
    </source>
</evidence>
<dbReference type="Pfam" id="PF20231">
    <property type="entry name" value="DUF6589"/>
    <property type="match status" value="1"/>
</dbReference>